<dbReference type="PROSITE" id="PS51318">
    <property type="entry name" value="TAT"/>
    <property type="match status" value="1"/>
</dbReference>
<feature type="signal peptide" evidence="1">
    <location>
        <begin position="1"/>
        <end position="37"/>
    </location>
</feature>
<organism evidence="2 3">
    <name type="scientific">Stratiformator vulcanicus</name>
    <dbReference type="NCBI Taxonomy" id="2527980"/>
    <lineage>
        <taxon>Bacteria</taxon>
        <taxon>Pseudomonadati</taxon>
        <taxon>Planctomycetota</taxon>
        <taxon>Planctomycetia</taxon>
        <taxon>Planctomycetales</taxon>
        <taxon>Planctomycetaceae</taxon>
        <taxon>Stratiformator</taxon>
    </lineage>
</organism>
<evidence type="ECO:0000256" key="1">
    <source>
        <dbReference type="SAM" id="SignalP"/>
    </source>
</evidence>
<keyword evidence="3" id="KW-1185">Reference proteome</keyword>
<evidence type="ECO:0000313" key="2">
    <source>
        <dbReference type="EMBL" id="QDT36058.1"/>
    </source>
</evidence>
<keyword evidence="1" id="KW-0732">Signal</keyword>
<protein>
    <recommendedName>
        <fullName evidence="4">DUF1552 domain-containing protein</fullName>
    </recommendedName>
</protein>
<dbReference type="InterPro" id="IPR011447">
    <property type="entry name" value="DUF1552"/>
</dbReference>
<feature type="chain" id="PRO_5022126971" description="DUF1552 domain-containing protein" evidence="1">
    <location>
        <begin position="38"/>
        <end position="428"/>
    </location>
</feature>
<name>A0A517QWW3_9PLAN</name>
<evidence type="ECO:0008006" key="4">
    <source>
        <dbReference type="Google" id="ProtNLM"/>
    </source>
</evidence>
<dbReference type="KEGG" id="svp:Pan189_04130"/>
<sequence precursor="true">MSIRSTSRSQLSRRTVLRGVGVGLALPALDAMTPAFAKSTDAVGPQRFVAIETNQGILPQYFFAKGEGERKQTSPYLEILKPFRDRMTAFAGVSHPEVDGGHTAERCFLTAAPHPGRSGFRNTISVDQFAAERIGHLTRFPSLALAIGTKQSLSYTQSGVQIPGEDSPSSLFRKLFIQGSPEAVNAQVKKLRQGRSILDSIGERSWQLGKRLGPADRQKLDQFYTGVRDLEQRLHKTEQWELKPKARVEMDPPQDFKDPGALIEKTRAMFDLTRLAFETDSTRLISIYIHQNAAKPNIKGVDTGTHPLTHHGNQPAKLKQLRLIESAQFEELRNLLAGLDDSRTGGHSLLDETSVFYGTPLGNGNAHTNTNLPVLLAGGGFRHSGYQALGGHSDYPLPNLFVSVLQRLGIETDSFATSTGTMRGLEIV</sequence>
<reference evidence="2 3" key="1">
    <citation type="submission" date="2019-02" db="EMBL/GenBank/DDBJ databases">
        <title>Deep-cultivation of Planctomycetes and their phenomic and genomic characterization uncovers novel biology.</title>
        <authorList>
            <person name="Wiegand S."/>
            <person name="Jogler M."/>
            <person name="Boedeker C."/>
            <person name="Pinto D."/>
            <person name="Vollmers J."/>
            <person name="Rivas-Marin E."/>
            <person name="Kohn T."/>
            <person name="Peeters S.H."/>
            <person name="Heuer A."/>
            <person name="Rast P."/>
            <person name="Oberbeckmann S."/>
            <person name="Bunk B."/>
            <person name="Jeske O."/>
            <person name="Meyerdierks A."/>
            <person name="Storesund J.E."/>
            <person name="Kallscheuer N."/>
            <person name="Luecker S."/>
            <person name="Lage O.M."/>
            <person name="Pohl T."/>
            <person name="Merkel B.J."/>
            <person name="Hornburger P."/>
            <person name="Mueller R.-W."/>
            <person name="Bruemmer F."/>
            <person name="Labrenz M."/>
            <person name="Spormann A.M."/>
            <person name="Op den Camp H."/>
            <person name="Overmann J."/>
            <person name="Amann R."/>
            <person name="Jetten M.S.M."/>
            <person name="Mascher T."/>
            <person name="Medema M.H."/>
            <person name="Devos D.P."/>
            <person name="Kaster A.-K."/>
            <person name="Ovreas L."/>
            <person name="Rohde M."/>
            <person name="Galperin M.Y."/>
            <person name="Jogler C."/>
        </authorList>
    </citation>
    <scope>NUCLEOTIDE SEQUENCE [LARGE SCALE GENOMIC DNA]</scope>
    <source>
        <strain evidence="2 3">Pan189</strain>
    </source>
</reference>
<dbReference type="InterPro" id="IPR006311">
    <property type="entry name" value="TAT_signal"/>
</dbReference>
<dbReference type="AlphaFoldDB" id="A0A517QWW3"/>
<accession>A0A517QWW3</accession>
<evidence type="ECO:0000313" key="3">
    <source>
        <dbReference type="Proteomes" id="UP000317318"/>
    </source>
</evidence>
<dbReference type="RefSeq" id="WP_310820957.1">
    <property type="nucleotide sequence ID" value="NZ_CP036268.1"/>
</dbReference>
<gene>
    <name evidence="2" type="ORF">Pan189_04130</name>
</gene>
<dbReference type="Proteomes" id="UP000317318">
    <property type="component" value="Chromosome"/>
</dbReference>
<dbReference type="Pfam" id="PF07586">
    <property type="entry name" value="HXXSHH"/>
    <property type="match status" value="1"/>
</dbReference>
<proteinExistence type="predicted"/>
<dbReference type="EMBL" id="CP036268">
    <property type="protein sequence ID" value="QDT36058.1"/>
    <property type="molecule type" value="Genomic_DNA"/>
</dbReference>